<dbReference type="GO" id="GO:0016746">
    <property type="term" value="F:acyltransferase activity"/>
    <property type="evidence" value="ECO:0007669"/>
    <property type="project" value="InterPro"/>
</dbReference>
<feature type="domain" description="Treble clef zinc finger" evidence="3">
    <location>
        <begin position="253"/>
        <end position="279"/>
    </location>
</feature>
<accession>A0AAU2VZZ5</accession>
<evidence type="ECO:0000313" key="5">
    <source>
        <dbReference type="EMBL" id="WTW73096.1"/>
    </source>
</evidence>
<keyword evidence="1" id="KW-0238">DNA-binding</keyword>
<gene>
    <name evidence="5" type="ORF">OG398_35110</name>
</gene>
<proteinExistence type="predicted"/>
<feature type="domain" description="Lsr2 DNA-binding" evidence="4">
    <location>
        <begin position="554"/>
        <end position="584"/>
    </location>
</feature>
<dbReference type="InterPro" id="IPR025487">
    <property type="entry name" value="DUF4379"/>
</dbReference>
<dbReference type="AlphaFoldDB" id="A0AAU2VZZ5"/>
<evidence type="ECO:0000259" key="3">
    <source>
        <dbReference type="Pfam" id="PF14311"/>
    </source>
</evidence>
<dbReference type="Gene3D" id="4.10.320.10">
    <property type="entry name" value="E3-binding domain"/>
    <property type="match status" value="1"/>
</dbReference>
<feature type="compositionally biased region" description="Basic residues" evidence="2">
    <location>
        <begin position="467"/>
        <end position="480"/>
    </location>
</feature>
<dbReference type="InterPro" id="IPR036625">
    <property type="entry name" value="E3-bd_dom_sf"/>
</dbReference>
<dbReference type="Pfam" id="PF14311">
    <property type="entry name" value="DUF4379"/>
    <property type="match status" value="2"/>
</dbReference>
<evidence type="ECO:0000256" key="1">
    <source>
        <dbReference type="ARBA" id="ARBA00023125"/>
    </source>
</evidence>
<dbReference type="Pfam" id="PF23359">
    <property type="entry name" value="Lsr2_DNA-bd"/>
    <property type="match status" value="1"/>
</dbReference>
<feature type="region of interest" description="Disordered" evidence="2">
    <location>
        <begin position="467"/>
        <end position="502"/>
    </location>
</feature>
<protein>
    <submittedName>
        <fullName evidence="5">Zinc-ribbon domain-containing protein</fullName>
    </submittedName>
</protein>
<evidence type="ECO:0000259" key="4">
    <source>
        <dbReference type="Pfam" id="PF23359"/>
    </source>
</evidence>
<name>A0AAU2VZZ5_9ACTN</name>
<evidence type="ECO:0000256" key="2">
    <source>
        <dbReference type="SAM" id="MobiDB-lite"/>
    </source>
</evidence>
<dbReference type="InterPro" id="IPR055370">
    <property type="entry name" value="Lsr2_DNA-bd"/>
</dbReference>
<sequence length="679" mass="75888">MLGQMRGFWKEQNRVRRERIQAEVEAAQARQAEAHAYWDRHKATVKQQWATRTTARGQTMVADIPEVAAQWHQDNGARSEDVSATADRREAPYLWQCPLGLGHEPWSATPKDRVLHGAGCPSCRQLIRLVDISTLAAQYRGLARVSDMKYAAHERVPWTCRTWAVDPANGSWRPVEHHFEAVVKERALQADACRVCAGYVVDDTNSLRTWFPEIADELDDPDADACRLPTTRHNVPRRQAAGEEYGGVYATFPWRCRRGHCWEATILNRVQGGGCPSCSLSGISKEQVRLVAELAGLIPLVPPGPTDPRLPDDLPDFSSHQLVVPPQHKPDHWRYKAVEVDAVFQLAVGIRIGVEYDGAFHHSIKRRDRRQYESEKGQVLVAADLLDLLVHVRLGDLPPLETAQALAVPVPERSTVYQQACAAAAAIEARFPGSVPGLDAYLVGGHSRRQDQADAFIVALWGELRPPRRRPARTQPRRPRPLKETPPHNDSLLTPAGAPYRNPDRPKEILRDYSCACGNPRLFTAVQAQVTSGNTRSCRCLQRQVKRQWRVPLSRAETRAVREWARQQGIDVGTSGRIADRVAASWHLHRAGRLDVLGADGLVDERCVRQWAQRDGVHLGARGRVTSGAWLAYAAHCLGPDDSDVAANRQQQVRTVVQESLFELNRPDSSRTRSGPFTV</sequence>
<organism evidence="5">
    <name type="scientific">Streptomyces sp. NBC_00008</name>
    <dbReference type="NCBI Taxonomy" id="2903610"/>
    <lineage>
        <taxon>Bacteria</taxon>
        <taxon>Bacillati</taxon>
        <taxon>Actinomycetota</taxon>
        <taxon>Actinomycetes</taxon>
        <taxon>Kitasatosporales</taxon>
        <taxon>Streptomycetaceae</taxon>
        <taxon>Streptomyces</taxon>
    </lineage>
</organism>
<feature type="domain" description="Treble clef zinc finger" evidence="3">
    <location>
        <begin position="68"/>
        <end position="125"/>
    </location>
</feature>
<reference evidence="5" key="1">
    <citation type="submission" date="2022-10" db="EMBL/GenBank/DDBJ databases">
        <title>The complete genomes of actinobacterial strains from the NBC collection.</title>
        <authorList>
            <person name="Joergensen T.S."/>
            <person name="Alvarez Arevalo M."/>
            <person name="Sterndorff E.B."/>
            <person name="Faurdal D."/>
            <person name="Vuksanovic O."/>
            <person name="Mourched A.-S."/>
            <person name="Charusanti P."/>
            <person name="Shaw S."/>
            <person name="Blin K."/>
            <person name="Weber T."/>
        </authorList>
    </citation>
    <scope>NUCLEOTIDE SEQUENCE</scope>
    <source>
        <strain evidence="5">NBC_00008</strain>
    </source>
</reference>
<dbReference type="GO" id="GO:0003677">
    <property type="term" value="F:DNA binding"/>
    <property type="evidence" value="ECO:0007669"/>
    <property type="project" value="UniProtKB-KW"/>
</dbReference>
<dbReference type="EMBL" id="CP108313">
    <property type="protein sequence ID" value="WTW73096.1"/>
    <property type="molecule type" value="Genomic_DNA"/>
</dbReference>